<feature type="compositionally biased region" description="Basic and acidic residues" evidence="1">
    <location>
        <begin position="161"/>
        <end position="173"/>
    </location>
</feature>
<name>A0A9E7FLE2_9LILI</name>
<feature type="non-terminal residue" evidence="2">
    <location>
        <position position="1"/>
    </location>
</feature>
<keyword evidence="3" id="KW-1185">Reference proteome</keyword>
<feature type="region of interest" description="Disordered" evidence="1">
    <location>
        <begin position="124"/>
        <end position="173"/>
    </location>
</feature>
<feature type="compositionally biased region" description="Low complexity" evidence="1">
    <location>
        <begin position="50"/>
        <end position="61"/>
    </location>
</feature>
<gene>
    <name evidence="2" type="ORF">MUK42_30611</name>
</gene>
<organism evidence="2 3">
    <name type="scientific">Musa troglodytarum</name>
    <name type="common">fe'i banana</name>
    <dbReference type="NCBI Taxonomy" id="320322"/>
    <lineage>
        <taxon>Eukaryota</taxon>
        <taxon>Viridiplantae</taxon>
        <taxon>Streptophyta</taxon>
        <taxon>Embryophyta</taxon>
        <taxon>Tracheophyta</taxon>
        <taxon>Spermatophyta</taxon>
        <taxon>Magnoliopsida</taxon>
        <taxon>Liliopsida</taxon>
        <taxon>Zingiberales</taxon>
        <taxon>Musaceae</taxon>
        <taxon>Musa</taxon>
    </lineage>
</organism>
<dbReference type="EMBL" id="CP097506">
    <property type="protein sequence ID" value="URD97177.1"/>
    <property type="molecule type" value="Genomic_DNA"/>
</dbReference>
<dbReference type="AlphaFoldDB" id="A0A9E7FLE2"/>
<proteinExistence type="predicted"/>
<evidence type="ECO:0000256" key="1">
    <source>
        <dbReference type="SAM" id="MobiDB-lite"/>
    </source>
</evidence>
<reference evidence="2" key="1">
    <citation type="submission" date="2022-05" db="EMBL/GenBank/DDBJ databases">
        <title>The Musa troglodytarum L. genome provides insights into the mechanism of non-climacteric behaviour and enrichment of carotenoids.</title>
        <authorList>
            <person name="Wang J."/>
        </authorList>
    </citation>
    <scope>NUCLEOTIDE SEQUENCE</scope>
    <source>
        <tissue evidence="2">Leaf</tissue>
    </source>
</reference>
<protein>
    <submittedName>
        <fullName evidence="2">Uncharacterized protein</fullName>
    </submittedName>
</protein>
<accession>A0A9E7FLE2</accession>
<dbReference type="OrthoDB" id="10378550at2759"/>
<feature type="region of interest" description="Disordered" evidence="1">
    <location>
        <begin position="36"/>
        <end position="99"/>
    </location>
</feature>
<evidence type="ECO:0000313" key="2">
    <source>
        <dbReference type="EMBL" id="URD97177.1"/>
    </source>
</evidence>
<sequence>ESIYLETSSQRGALSVASRKVASISDRIFNRASVSCSGHRFPVTPPPPLSASSPVARTSSSGELPAKAGPSSSKFARGAPAGGRLLMGDAASASRPGISGSGIPYCAPPRCSCMSFFALSSPPSSVTSLARKRGRRGDWPRTGEVSNQHMERVKMMGAPTKQERERQEFFPET</sequence>
<dbReference type="Proteomes" id="UP001055439">
    <property type="component" value="Chromosome 4"/>
</dbReference>
<evidence type="ECO:0000313" key="3">
    <source>
        <dbReference type="Proteomes" id="UP001055439"/>
    </source>
</evidence>